<feature type="domain" description="CzcB-like barrel-sandwich hybrid" evidence="3">
    <location>
        <begin position="79"/>
        <end position="213"/>
    </location>
</feature>
<evidence type="ECO:0000256" key="1">
    <source>
        <dbReference type="ARBA" id="ARBA00009477"/>
    </source>
</evidence>
<dbReference type="InterPro" id="IPR058647">
    <property type="entry name" value="BSH_CzcB-like"/>
</dbReference>
<evidence type="ECO:0000256" key="2">
    <source>
        <dbReference type="SAM" id="Phobius"/>
    </source>
</evidence>
<dbReference type="EMBL" id="BAABWH010000006">
    <property type="protein sequence ID" value="GAA6146185.1"/>
    <property type="molecule type" value="Genomic_DNA"/>
</dbReference>
<name>A0ABQ0A1B5_9GAMM</name>
<comment type="caution">
    <text evidence="4">The sequence shown here is derived from an EMBL/GenBank/DDBJ whole genome shotgun (WGS) entry which is preliminary data.</text>
</comment>
<reference evidence="4 5" key="1">
    <citation type="submission" date="2024-04" db="EMBL/GenBank/DDBJ databases">
        <title>Draft genome sequence of Thalassolituus maritimus NBRC 116585.</title>
        <authorList>
            <person name="Miyakawa T."/>
            <person name="Kusuya Y."/>
            <person name="Miura T."/>
        </authorList>
    </citation>
    <scope>NUCLEOTIDE SEQUENCE [LARGE SCALE GENOMIC DNA]</scope>
    <source>
        <strain evidence="4 5">5NW40-0001</strain>
    </source>
</reference>
<keyword evidence="2" id="KW-1133">Transmembrane helix</keyword>
<dbReference type="Pfam" id="PF25973">
    <property type="entry name" value="BSH_CzcB"/>
    <property type="match status" value="1"/>
</dbReference>
<dbReference type="Gene3D" id="2.40.30.170">
    <property type="match status" value="1"/>
</dbReference>
<evidence type="ECO:0000313" key="5">
    <source>
        <dbReference type="Proteomes" id="UP001481413"/>
    </source>
</evidence>
<evidence type="ECO:0000259" key="3">
    <source>
        <dbReference type="Pfam" id="PF25973"/>
    </source>
</evidence>
<keyword evidence="2" id="KW-0472">Membrane</keyword>
<evidence type="ECO:0000313" key="4">
    <source>
        <dbReference type="EMBL" id="GAA6146185.1"/>
    </source>
</evidence>
<accession>A0ABQ0A1B5</accession>
<dbReference type="Gene3D" id="2.40.50.100">
    <property type="match status" value="1"/>
</dbReference>
<protein>
    <submittedName>
        <fullName evidence="4">Efflux RND transporter periplasmic adaptor subunit</fullName>
    </submittedName>
</protein>
<keyword evidence="5" id="KW-1185">Reference proteome</keyword>
<proteinExistence type="inferred from homology"/>
<sequence>MNRKLSGGAALVIAGVFVAGVFVYNSARMSSYQASMQQPPAPQATKTPTVAVVTVSPATYRAEVTGSGSVTAQYELTLNSRVSGQVQSVAAAFDAGQWVKAGTALAQLDDSQLKADVESARNALATAQVSYLEEQQSYDQAREEWAISGISDDPLSPLVLREPQLKAAQAEVDSARLTLEAAQRDLDSATIVAPFDAVVVSRSIAPGSYVQAGGELGSLLGAERVDISVPLSASQWAALPAEAELLSDNYPVSLIASDSAGSTDGLKDTAQWTGYVRHTGKHLDTSTRQRSLIASVDQPLTQATPLFPGTFVNVSLKGAEMSGLWQLPASALSQRGEIWTVSDDNLLAAWPAQVKFSDNQHIYVTPVGDQTDGAHVLVQPLSSYSTGMSVNPQQENSDGE</sequence>
<organism evidence="4 5">
    <name type="scientific">Thalassolituus maritimus</name>
    <dbReference type="NCBI Taxonomy" id="484498"/>
    <lineage>
        <taxon>Bacteria</taxon>
        <taxon>Pseudomonadati</taxon>
        <taxon>Pseudomonadota</taxon>
        <taxon>Gammaproteobacteria</taxon>
        <taxon>Oceanospirillales</taxon>
        <taxon>Oceanospirillaceae</taxon>
        <taxon>Thalassolituus</taxon>
    </lineage>
</organism>
<dbReference type="PANTHER" id="PTHR30469">
    <property type="entry name" value="MULTIDRUG RESISTANCE PROTEIN MDTA"/>
    <property type="match status" value="1"/>
</dbReference>
<gene>
    <name evidence="4" type="ORF">NBRC116585_23030</name>
</gene>
<dbReference type="SUPFAM" id="SSF111369">
    <property type="entry name" value="HlyD-like secretion proteins"/>
    <property type="match status" value="1"/>
</dbReference>
<keyword evidence="2" id="KW-0812">Transmembrane</keyword>
<dbReference type="NCBIfam" id="TIGR01730">
    <property type="entry name" value="RND_mfp"/>
    <property type="match status" value="1"/>
</dbReference>
<dbReference type="RefSeq" id="WP_353295376.1">
    <property type="nucleotide sequence ID" value="NZ_BAABWH010000006.1"/>
</dbReference>
<dbReference type="InterPro" id="IPR006143">
    <property type="entry name" value="RND_pump_MFP"/>
</dbReference>
<dbReference type="Gene3D" id="1.10.287.470">
    <property type="entry name" value="Helix hairpin bin"/>
    <property type="match status" value="1"/>
</dbReference>
<feature type="transmembrane region" description="Helical" evidence="2">
    <location>
        <begin position="6"/>
        <end position="27"/>
    </location>
</feature>
<comment type="similarity">
    <text evidence="1">Belongs to the membrane fusion protein (MFP) (TC 8.A.1) family.</text>
</comment>
<dbReference type="Proteomes" id="UP001481413">
    <property type="component" value="Unassembled WGS sequence"/>
</dbReference>